<dbReference type="InterPro" id="IPR050529">
    <property type="entry name" value="CYP450_sterol_14alpha_dmase"/>
</dbReference>
<organism evidence="9 10">
    <name type="scientific">Canariomyces notabilis</name>
    <dbReference type="NCBI Taxonomy" id="2074819"/>
    <lineage>
        <taxon>Eukaryota</taxon>
        <taxon>Fungi</taxon>
        <taxon>Dikarya</taxon>
        <taxon>Ascomycota</taxon>
        <taxon>Pezizomycotina</taxon>
        <taxon>Sordariomycetes</taxon>
        <taxon>Sordariomycetidae</taxon>
        <taxon>Sordariales</taxon>
        <taxon>Chaetomiaceae</taxon>
        <taxon>Canariomyces</taxon>
    </lineage>
</organism>
<keyword evidence="8" id="KW-1133">Transmembrane helix</keyword>
<reference evidence="9" key="1">
    <citation type="journal article" date="2023" name="Mol. Phylogenet. Evol.">
        <title>Genome-scale phylogeny and comparative genomics of the fungal order Sordariales.</title>
        <authorList>
            <person name="Hensen N."/>
            <person name="Bonometti L."/>
            <person name="Westerberg I."/>
            <person name="Brannstrom I.O."/>
            <person name="Guillou S."/>
            <person name="Cros-Aarteil S."/>
            <person name="Calhoun S."/>
            <person name="Haridas S."/>
            <person name="Kuo A."/>
            <person name="Mondo S."/>
            <person name="Pangilinan J."/>
            <person name="Riley R."/>
            <person name="LaButti K."/>
            <person name="Andreopoulos B."/>
            <person name="Lipzen A."/>
            <person name="Chen C."/>
            <person name="Yan M."/>
            <person name="Daum C."/>
            <person name="Ng V."/>
            <person name="Clum A."/>
            <person name="Steindorff A."/>
            <person name="Ohm R.A."/>
            <person name="Martin F."/>
            <person name="Silar P."/>
            <person name="Natvig D.O."/>
            <person name="Lalanne C."/>
            <person name="Gautier V."/>
            <person name="Ament-Velasquez S.L."/>
            <person name="Kruys A."/>
            <person name="Hutchinson M.I."/>
            <person name="Powell A.J."/>
            <person name="Barry K."/>
            <person name="Miller A.N."/>
            <person name="Grigoriev I.V."/>
            <person name="Debuchy R."/>
            <person name="Gladieux P."/>
            <person name="Hiltunen Thoren M."/>
            <person name="Johannesson H."/>
        </authorList>
    </citation>
    <scope>NUCLEOTIDE SEQUENCE</scope>
    <source>
        <strain evidence="9">CBS 508.74</strain>
    </source>
</reference>
<dbReference type="InterPro" id="IPR002403">
    <property type="entry name" value="Cyt_P450_E_grp-IV"/>
</dbReference>
<dbReference type="EMBL" id="MU853340">
    <property type="protein sequence ID" value="KAK4113290.1"/>
    <property type="molecule type" value="Genomic_DNA"/>
</dbReference>
<evidence type="ECO:0000256" key="6">
    <source>
        <dbReference type="ARBA" id="ARBA00023033"/>
    </source>
</evidence>
<evidence type="ECO:0000256" key="4">
    <source>
        <dbReference type="ARBA" id="ARBA00022723"/>
    </source>
</evidence>
<dbReference type="PANTHER" id="PTHR24304:SF2">
    <property type="entry name" value="24-HYDROXYCHOLESTEROL 7-ALPHA-HYDROXYLASE"/>
    <property type="match status" value="1"/>
</dbReference>
<dbReference type="InterPro" id="IPR036396">
    <property type="entry name" value="Cyt_P450_sf"/>
</dbReference>
<dbReference type="RefSeq" id="XP_064670860.1">
    <property type="nucleotide sequence ID" value="XM_064819164.1"/>
</dbReference>
<dbReference type="SUPFAM" id="SSF48264">
    <property type="entry name" value="Cytochrome P450"/>
    <property type="match status" value="1"/>
</dbReference>
<name>A0AAN6TG80_9PEZI</name>
<dbReference type="Gene3D" id="1.10.630.10">
    <property type="entry name" value="Cytochrome P450"/>
    <property type="match status" value="1"/>
</dbReference>
<reference evidence="9" key="2">
    <citation type="submission" date="2023-05" db="EMBL/GenBank/DDBJ databases">
        <authorList>
            <consortium name="Lawrence Berkeley National Laboratory"/>
            <person name="Steindorff A."/>
            <person name="Hensen N."/>
            <person name="Bonometti L."/>
            <person name="Westerberg I."/>
            <person name="Brannstrom I.O."/>
            <person name="Guillou S."/>
            <person name="Cros-Aarteil S."/>
            <person name="Calhoun S."/>
            <person name="Haridas S."/>
            <person name="Kuo A."/>
            <person name="Mondo S."/>
            <person name="Pangilinan J."/>
            <person name="Riley R."/>
            <person name="Labutti K."/>
            <person name="Andreopoulos B."/>
            <person name="Lipzen A."/>
            <person name="Chen C."/>
            <person name="Yanf M."/>
            <person name="Daum C."/>
            <person name="Ng V."/>
            <person name="Clum A."/>
            <person name="Ohm R."/>
            <person name="Martin F."/>
            <person name="Silar P."/>
            <person name="Natvig D."/>
            <person name="Lalanne C."/>
            <person name="Gautier V."/>
            <person name="Ament-Velasquez S.L."/>
            <person name="Kruys A."/>
            <person name="Hutchinson M.I."/>
            <person name="Powell A.J."/>
            <person name="Barry K."/>
            <person name="Miller A.N."/>
            <person name="Grigoriev I.V."/>
            <person name="Debuchy R."/>
            <person name="Gladieux P."/>
            <person name="Thoren M.H."/>
            <person name="Johannesson H."/>
        </authorList>
    </citation>
    <scope>NUCLEOTIDE SEQUENCE</scope>
    <source>
        <strain evidence="9">CBS 508.74</strain>
    </source>
</reference>
<dbReference type="PANTHER" id="PTHR24304">
    <property type="entry name" value="CYTOCHROME P450 FAMILY 7"/>
    <property type="match status" value="1"/>
</dbReference>
<keyword evidence="10" id="KW-1185">Reference proteome</keyword>
<dbReference type="GO" id="GO:0016705">
    <property type="term" value="F:oxidoreductase activity, acting on paired donors, with incorporation or reduction of molecular oxygen"/>
    <property type="evidence" value="ECO:0007669"/>
    <property type="project" value="InterPro"/>
</dbReference>
<keyword evidence="8" id="KW-0812">Transmembrane</keyword>
<evidence type="ECO:0000313" key="9">
    <source>
        <dbReference type="EMBL" id="KAK4113290.1"/>
    </source>
</evidence>
<keyword evidence="6" id="KW-0560">Oxidoreductase</keyword>
<keyword evidence="6" id="KW-0503">Monooxygenase</keyword>
<gene>
    <name evidence="9" type="ORF">N656DRAFT_844829</name>
</gene>
<comment type="caution">
    <text evidence="9">The sequence shown here is derived from an EMBL/GenBank/DDBJ whole genome shotgun (WGS) entry which is preliminary data.</text>
</comment>
<evidence type="ECO:0000256" key="7">
    <source>
        <dbReference type="PIRSR" id="PIRSR602403-1"/>
    </source>
</evidence>
<evidence type="ECO:0000313" key="10">
    <source>
        <dbReference type="Proteomes" id="UP001302812"/>
    </source>
</evidence>
<dbReference type="CDD" id="cd00302">
    <property type="entry name" value="cytochrome_P450"/>
    <property type="match status" value="1"/>
</dbReference>
<proteinExistence type="inferred from homology"/>
<keyword evidence="3 7" id="KW-0349">Heme</keyword>
<dbReference type="GeneID" id="89943290"/>
<evidence type="ECO:0000256" key="5">
    <source>
        <dbReference type="ARBA" id="ARBA00023004"/>
    </source>
</evidence>
<evidence type="ECO:0000256" key="8">
    <source>
        <dbReference type="SAM" id="Phobius"/>
    </source>
</evidence>
<keyword evidence="4 7" id="KW-0479">Metal-binding</keyword>
<sequence length="524" mass="59524">MDFAHRTNTTSVDTGDLFQAPVTLGLASIVAAVISFVAFLSHTPNIDKRSPAFTPERTLFVGSLNFLTKQWPGSRSFWQNAKARSKTGNFSFWLGSYHVVGISGEAARKVFLDHPWLDFSSGAALRPLGVHFVPPVPEIFHAGFHNGRSYFLRRLLDLQKTEHLIKYLGRLTTDARNGFEALARGPSSVTDPSDVCWRIVFKQDCRFMCTDELADDLPLLGKLLGYAEILQSTSALYNVPFWWLPSVSYLKRRYGRYGLRSHLKALLNRRVKNMKQGAERREDAMTMLIENGDRMDWVLEFLISILFIAPANSRILTGHMLNLMAMHPDWQEKIYAEVKAAAAARGKNKSAATLAEQLDSLPLDAWESSFPTIDICYREAIRMWTAFAMIRLNTSADAIPIPGTDEVIPAGSYVSYNSTEVHYNPELYPNPSKYDPERFLETREEFKKQVYGFVGWGQGRHPCPGMRWAKLQQNIILAYALAQFKWSSCDANGEPMLREAHRKQLDDPHATSFTKYYVKYVPRE</sequence>
<feature type="binding site" description="axial binding residue" evidence="7">
    <location>
        <position position="463"/>
    </location>
    <ligand>
        <name>heme</name>
        <dbReference type="ChEBI" id="CHEBI:30413"/>
    </ligand>
    <ligandPart>
        <name>Fe</name>
        <dbReference type="ChEBI" id="CHEBI:18248"/>
    </ligandPart>
</feature>
<evidence type="ECO:0000256" key="2">
    <source>
        <dbReference type="ARBA" id="ARBA00010617"/>
    </source>
</evidence>
<feature type="transmembrane region" description="Helical" evidence="8">
    <location>
        <begin position="20"/>
        <end position="40"/>
    </location>
</feature>
<dbReference type="PRINTS" id="PR00465">
    <property type="entry name" value="EP450IV"/>
</dbReference>
<evidence type="ECO:0000256" key="3">
    <source>
        <dbReference type="ARBA" id="ARBA00022617"/>
    </source>
</evidence>
<protein>
    <submittedName>
        <fullName evidence="9">Cytochrome P450</fullName>
    </submittedName>
</protein>
<dbReference type="InterPro" id="IPR001128">
    <property type="entry name" value="Cyt_P450"/>
</dbReference>
<comment type="cofactor">
    <cofactor evidence="1 7">
        <name>heme</name>
        <dbReference type="ChEBI" id="CHEBI:30413"/>
    </cofactor>
</comment>
<evidence type="ECO:0000256" key="1">
    <source>
        <dbReference type="ARBA" id="ARBA00001971"/>
    </source>
</evidence>
<keyword evidence="5 7" id="KW-0408">Iron</keyword>
<dbReference type="Pfam" id="PF00067">
    <property type="entry name" value="p450"/>
    <property type="match status" value="1"/>
</dbReference>
<accession>A0AAN6TG80</accession>
<dbReference type="GO" id="GO:0004497">
    <property type="term" value="F:monooxygenase activity"/>
    <property type="evidence" value="ECO:0007669"/>
    <property type="project" value="UniProtKB-KW"/>
</dbReference>
<dbReference type="Proteomes" id="UP001302812">
    <property type="component" value="Unassembled WGS sequence"/>
</dbReference>
<comment type="similarity">
    <text evidence="2">Belongs to the cytochrome P450 family.</text>
</comment>
<dbReference type="AlphaFoldDB" id="A0AAN6TG80"/>
<dbReference type="GO" id="GO:0020037">
    <property type="term" value="F:heme binding"/>
    <property type="evidence" value="ECO:0007669"/>
    <property type="project" value="InterPro"/>
</dbReference>
<keyword evidence="8" id="KW-0472">Membrane</keyword>
<dbReference type="GO" id="GO:0005506">
    <property type="term" value="F:iron ion binding"/>
    <property type="evidence" value="ECO:0007669"/>
    <property type="project" value="InterPro"/>
</dbReference>